<feature type="binding site" evidence="8">
    <location>
        <position position="441"/>
    </location>
    <ligand>
        <name>[4Fe-4S] cluster</name>
        <dbReference type="ChEBI" id="CHEBI:49883"/>
        <label>2</label>
    </ligand>
</feature>
<dbReference type="GO" id="GO:0022900">
    <property type="term" value="P:electron transport chain"/>
    <property type="evidence" value="ECO:0007669"/>
    <property type="project" value="UniProtKB-UniRule"/>
</dbReference>
<feature type="domain" description="4Fe-4S ferredoxin-type" evidence="9">
    <location>
        <begin position="432"/>
        <end position="461"/>
    </location>
</feature>
<comment type="cofactor">
    <cofactor evidence="8">
        <name>[4Fe-4S] cluster</name>
        <dbReference type="ChEBI" id="CHEBI:49883"/>
    </cofactor>
    <text evidence="8">Binds 2 [4Fe-4S] clusters per subunit.</text>
</comment>
<feature type="binding site" evidence="8">
    <location>
        <position position="407"/>
    </location>
    <ligand>
        <name>[4Fe-4S] cluster</name>
        <dbReference type="ChEBI" id="CHEBI:49883"/>
        <label>1</label>
    </ligand>
</feature>
<dbReference type="InterPro" id="IPR011538">
    <property type="entry name" value="Nuo51_FMN-bd"/>
</dbReference>
<dbReference type="GO" id="GO:0009055">
    <property type="term" value="F:electron transfer activity"/>
    <property type="evidence" value="ECO:0007669"/>
    <property type="project" value="InterPro"/>
</dbReference>
<keyword evidence="8" id="KW-0472">Membrane</keyword>
<dbReference type="SUPFAM" id="SSF142019">
    <property type="entry name" value="Nqo1 FMN-binding domain-like"/>
    <property type="match status" value="1"/>
</dbReference>
<keyword evidence="6 8" id="KW-0408">Iron</keyword>
<dbReference type="InterPro" id="IPR026902">
    <property type="entry name" value="RnfC_N"/>
</dbReference>
<dbReference type="Pfam" id="PF13375">
    <property type="entry name" value="RnfC_N"/>
    <property type="match status" value="1"/>
</dbReference>
<keyword evidence="5 8" id="KW-0249">Electron transport</keyword>
<dbReference type="Pfam" id="PF12838">
    <property type="entry name" value="Fer4_7"/>
    <property type="match status" value="1"/>
</dbReference>
<dbReference type="NCBIfam" id="TIGR01945">
    <property type="entry name" value="rnfC"/>
    <property type="match status" value="1"/>
</dbReference>
<dbReference type="Gene3D" id="3.40.50.11540">
    <property type="entry name" value="NADH-ubiquinone oxidoreductase 51kDa subunit"/>
    <property type="match status" value="1"/>
</dbReference>
<evidence type="ECO:0000256" key="2">
    <source>
        <dbReference type="ARBA" id="ARBA00022485"/>
    </source>
</evidence>
<feature type="binding site" evidence="8">
    <location>
        <position position="404"/>
    </location>
    <ligand>
        <name>[4Fe-4S] cluster</name>
        <dbReference type="ChEBI" id="CHEBI:49883"/>
        <label>1</label>
    </ligand>
</feature>
<dbReference type="AlphaFoldDB" id="A0A450VZF8"/>
<keyword evidence="4 8" id="KW-0677">Repeat</keyword>
<dbReference type="PROSITE" id="PS00198">
    <property type="entry name" value="4FE4S_FER_1"/>
    <property type="match status" value="1"/>
</dbReference>
<dbReference type="EMBL" id="CAADFM010000033">
    <property type="protein sequence ID" value="VFK10183.1"/>
    <property type="molecule type" value="Genomic_DNA"/>
</dbReference>
<evidence type="ECO:0000256" key="7">
    <source>
        <dbReference type="ARBA" id="ARBA00023014"/>
    </source>
</evidence>
<dbReference type="PANTHER" id="PTHR43034:SF2">
    <property type="entry name" value="ION-TRANSLOCATING OXIDOREDUCTASE COMPLEX SUBUNIT C"/>
    <property type="match status" value="1"/>
</dbReference>
<keyword evidence="8" id="KW-1003">Cell membrane</keyword>
<dbReference type="Gene3D" id="3.30.70.20">
    <property type="match status" value="1"/>
</dbReference>
<proteinExistence type="inferred from homology"/>
<dbReference type="SUPFAM" id="SSF46548">
    <property type="entry name" value="alpha-helical ferredoxin"/>
    <property type="match status" value="1"/>
</dbReference>
<dbReference type="PROSITE" id="PS51379">
    <property type="entry name" value="4FE4S_FER_2"/>
    <property type="match status" value="1"/>
</dbReference>
<evidence type="ECO:0000259" key="9">
    <source>
        <dbReference type="PROSITE" id="PS51379"/>
    </source>
</evidence>
<dbReference type="PANTHER" id="PTHR43034">
    <property type="entry name" value="ION-TRANSLOCATING OXIDOREDUCTASE COMPLEX SUBUNIT C"/>
    <property type="match status" value="1"/>
</dbReference>
<feature type="binding site" evidence="8">
    <location>
        <position position="444"/>
    </location>
    <ligand>
        <name>[4Fe-4S] cluster</name>
        <dbReference type="ChEBI" id="CHEBI:49883"/>
        <label>2</label>
    </ligand>
</feature>
<dbReference type="InterPro" id="IPR017900">
    <property type="entry name" value="4Fe4S_Fe_S_CS"/>
</dbReference>
<evidence type="ECO:0000256" key="4">
    <source>
        <dbReference type="ARBA" id="ARBA00022737"/>
    </source>
</evidence>
<evidence type="ECO:0000256" key="5">
    <source>
        <dbReference type="ARBA" id="ARBA00022982"/>
    </source>
</evidence>
<reference evidence="10" key="1">
    <citation type="submission" date="2019-02" db="EMBL/GenBank/DDBJ databases">
        <authorList>
            <person name="Gruber-Vodicka R. H."/>
            <person name="Seah K. B. B."/>
        </authorList>
    </citation>
    <scope>NUCLEOTIDE SEQUENCE</scope>
    <source>
        <strain evidence="10">BECK_S312</strain>
    </source>
</reference>
<accession>A0A450VZF8</accession>
<dbReference type="GO" id="GO:0051539">
    <property type="term" value="F:4 iron, 4 sulfur cluster binding"/>
    <property type="evidence" value="ECO:0007669"/>
    <property type="project" value="UniProtKB-KW"/>
</dbReference>
<evidence type="ECO:0000313" key="10">
    <source>
        <dbReference type="EMBL" id="VFK10183.1"/>
    </source>
</evidence>
<comment type="function">
    <text evidence="8">Part of a membrane-bound complex that couples electron transfer with translocation of ions across the membrane.</text>
</comment>
<keyword evidence="2 8" id="KW-0004">4Fe-4S</keyword>
<comment type="subunit">
    <text evidence="8">The complex is composed of six subunits: RnfA, RnfB, RnfC, RnfD, RnfE and RnfG.</text>
</comment>
<dbReference type="Pfam" id="PF10531">
    <property type="entry name" value="SLBB"/>
    <property type="match status" value="1"/>
</dbReference>
<dbReference type="EC" id="7.-.-.-" evidence="8"/>
<feature type="binding site" evidence="8">
    <location>
        <position position="451"/>
    </location>
    <ligand>
        <name>[4Fe-4S] cluster</name>
        <dbReference type="ChEBI" id="CHEBI:49883"/>
        <label>1</label>
    </ligand>
</feature>
<keyword evidence="7 8" id="KW-0411">Iron-sulfur</keyword>
<feature type="binding site" evidence="8">
    <location>
        <position position="411"/>
    </location>
    <ligand>
        <name>[4Fe-4S] cluster</name>
        <dbReference type="ChEBI" id="CHEBI:49883"/>
        <label>2</label>
    </ligand>
</feature>
<dbReference type="InterPro" id="IPR019554">
    <property type="entry name" value="Soluble_ligand-bd"/>
</dbReference>
<dbReference type="HAMAP" id="MF_00461">
    <property type="entry name" value="RsxC_RnfC"/>
    <property type="match status" value="1"/>
</dbReference>
<feature type="binding site" evidence="8">
    <location>
        <position position="447"/>
    </location>
    <ligand>
        <name>[4Fe-4S] cluster</name>
        <dbReference type="ChEBI" id="CHEBI:49883"/>
        <label>2</label>
    </ligand>
</feature>
<evidence type="ECO:0000256" key="6">
    <source>
        <dbReference type="ARBA" id="ARBA00023004"/>
    </source>
</evidence>
<organism evidence="10">
    <name type="scientific">Candidatus Kentrum sp. LPFa</name>
    <dbReference type="NCBI Taxonomy" id="2126335"/>
    <lineage>
        <taxon>Bacteria</taxon>
        <taxon>Pseudomonadati</taxon>
        <taxon>Pseudomonadota</taxon>
        <taxon>Gammaproteobacteria</taxon>
        <taxon>Candidatus Kentrum</taxon>
    </lineage>
</organism>
<evidence type="ECO:0000256" key="3">
    <source>
        <dbReference type="ARBA" id="ARBA00022723"/>
    </source>
</evidence>
<dbReference type="InterPro" id="IPR017896">
    <property type="entry name" value="4Fe4S_Fe-S-bd"/>
</dbReference>
<comment type="similarity">
    <text evidence="8">Belongs to the 4Fe4S bacterial-type ferredoxin family. RnfC subfamily.</text>
</comment>
<keyword evidence="3 8" id="KW-0479">Metal-binding</keyword>
<comment type="subcellular location">
    <subcellularLocation>
        <location evidence="8">Cell inner membrane</location>
        <topology evidence="8">Peripheral membrane protein</topology>
    </subcellularLocation>
</comment>
<evidence type="ECO:0000256" key="1">
    <source>
        <dbReference type="ARBA" id="ARBA00022448"/>
    </source>
</evidence>
<keyword evidence="1 8" id="KW-0813">Transport</keyword>
<gene>
    <name evidence="8" type="primary">rnfC</name>
    <name evidence="10" type="ORF">BECKLPF1236A_GA0070988_100338</name>
</gene>
<keyword evidence="8" id="KW-0997">Cell inner membrane</keyword>
<protein>
    <recommendedName>
        <fullName evidence="8">Ion-translocating oxidoreductase complex subunit C</fullName>
        <ecNumber evidence="8">7.-.-.-</ecNumber>
    </recommendedName>
    <alternativeName>
        <fullName evidence="8">Rnf electron transport complex subunit C</fullName>
    </alternativeName>
</protein>
<dbReference type="InterPro" id="IPR037225">
    <property type="entry name" value="Nuo51_FMN-bd_sf"/>
</dbReference>
<dbReference type="InterPro" id="IPR010208">
    <property type="entry name" value="Ion_transpt_RnfC/RsxC"/>
</dbReference>
<feature type="binding site" evidence="8">
    <location>
        <position position="401"/>
    </location>
    <ligand>
        <name>[4Fe-4S] cluster</name>
        <dbReference type="ChEBI" id="CHEBI:49883"/>
        <label>1</label>
    </ligand>
</feature>
<dbReference type="GO" id="GO:0005886">
    <property type="term" value="C:plasma membrane"/>
    <property type="evidence" value="ECO:0007669"/>
    <property type="project" value="UniProtKB-SubCell"/>
</dbReference>
<keyword evidence="8" id="KW-1278">Translocase</keyword>
<evidence type="ECO:0000256" key="8">
    <source>
        <dbReference type="HAMAP-Rule" id="MF_00461"/>
    </source>
</evidence>
<name>A0A450VZF8_9GAMM</name>
<dbReference type="NCBIfam" id="NF003454">
    <property type="entry name" value="PRK05035.1"/>
    <property type="match status" value="1"/>
</dbReference>
<dbReference type="GO" id="GO:0046872">
    <property type="term" value="F:metal ion binding"/>
    <property type="evidence" value="ECO:0007669"/>
    <property type="project" value="UniProtKB-KW"/>
</dbReference>
<sequence>MSFNTNFISRIIPNKQSGNTSFKRKARIFALGRKSSSFSHGIHPPTFKSATYDKEIRRLSFAPEMILPLSQHFGAPSKPLVREGQEVVRGQPIAAADGFMSVPLHAPATGVIKKIGLMPTARGPKTESIVLKLQAGADQMVLYEVPRDVNNMASDEIISAVQNTGMVGLGGASFPTHVKMSVPKGYKIDTVMVNGCECEPYLTTDHRVMLEKSLNLLTGIRIAMKAVGAERAIIGIEDNKQDAIGALRTTCAADESIEVGGMETKYPQGAEKMMMKALLGREVPSGGFPSAVGVSVYNVATLAQLGVLLPRGQGLIERVVTVTGPGIEQPGNYLVALGTPLRFLLEHLGYHGGANHIILGGPMMGVSVASLDVPITKGVSGVLVLNEEEEAAQIPKKVWPCIKCAECLKACPIHLNPSHLGLLAAKRQYEAMEADFHLNDCFECGCCSYVCPAGIPLVQYFRIAKTLNREMAKAA</sequence>
<dbReference type="Pfam" id="PF01512">
    <property type="entry name" value="Complex1_51K"/>
    <property type="match status" value="1"/>
</dbReference>